<dbReference type="AlphaFoldDB" id="A0A1R3I3E2"/>
<keyword evidence="2" id="KW-1185">Reference proteome</keyword>
<evidence type="ECO:0000313" key="2">
    <source>
        <dbReference type="Proteomes" id="UP000187203"/>
    </source>
</evidence>
<accession>A0A1R3I3E2</accession>
<proteinExistence type="predicted"/>
<organism evidence="1 2">
    <name type="scientific">Corchorus olitorius</name>
    <dbReference type="NCBI Taxonomy" id="93759"/>
    <lineage>
        <taxon>Eukaryota</taxon>
        <taxon>Viridiplantae</taxon>
        <taxon>Streptophyta</taxon>
        <taxon>Embryophyta</taxon>
        <taxon>Tracheophyta</taxon>
        <taxon>Spermatophyta</taxon>
        <taxon>Magnoliopsida</taxon>
        <taxon>eudicotyledons</taxon>
        <taxon>Gunneridae</taxon>
        <taxon>Pentapetalae</taxon>
        <taxon>rosids</taxon>
        <taxon>malvids</taxon>
        <taxon>Malvales</taxon>
        <taxon>Malvaceae</taxon>
        <taxon>Grewioideae</taxon>
        <taxon>Apeibeae</taxon>
        <taxon>Corchorus</taxon>
    </lineage>
</organism>
<comment type="caution">
    <text evidence="1">The sequence shown here is derived from an EMBL/GenBank/DDBJ whole genome shotgun (WGS) entry which is preliminary data.</text>
</comment>
<dbReference type="OrthoDB" id="10339508at2759"/>
<dbReference type="Proteomes" id="UP000187203">
    <property type="component" value="Unassembled WGS sequence"/>
</dbReference>
<sequence length="34" mass="3413">MATSSAAMGNLGLAEMQIALASGFASFNLESSPH</sequence>
<gene>
    <name evidence="1" type="ORF">COLO4_25398</name>
</gene>
<dbReference type="EMBL" id="AWUE01019023">
    <property type="protein sequence ID" value="OMO77021.1"/>
    <property type="molecule type" value="Genomic_DNA"/>
</dbReference>
<protein>
    <submittedName>
        <fullName evidence="1">Uncharacterized protein</fullName>
    </submittedName>
</protein>
<evidence type="ECO:0000313" key="1">
    <source>
        <dbReference type="EMBL" id="OMO77021.1"/>
    </source>
</evidence>
<name>A0A1R3I3E2_9ROSI</name>
<reference evidence="2" key="1">
    <citation type="submission" date="2013-09" db="EMBL/GenBank/DDBJ databases">
        <title>Corchorus olitorius genome sequencing.</title>
        <authorList>
            <person name="Alam M."/>
            <person name="Haque M.S."/>
            <person name="Islam M.S."/>
            <person name="Emdad E.M."/>
            <person name="Islam M.M."/>
            <person name="Ahmed B."/>
            <person name="Halim A."/>
            <person name="Hossen Q.M.M."/>
            <person name="Hossain M.Z."/>
            <person name="Ahmed R."/>
            <person name="Khan M.M."/>
            <person name="Islam R."/>
            <person name="Rashid M.M."/>
            <person name="Khan S.A."/>
            <person name="Rahman M.S."/>
            <person name="Alam M."/>
            <person name="Yahiya A.S."/>
            <person name="Khan M.S."/>
            <person name="Azam M.S."/>
            <person name="Haque T."/>
            <person name="Lashkar M.Z.H."/>
            <person name="Akhand A.I."/>
            <person name="Morshed G."/>
            <person name="Roy S."/>
            <person name="Uddin K.S."/>
            <person name="Rabeya T."/>
            <person name="Hossain A.S."/>
            <person name="Chowdhury A."/>
            <person name="Snigdha A.R."/>
            <person name="Mortoza M.S."/>
            <person name="Matin S.A."/>
            <person name="Hoque S.M.E."/>
            <person name="Islam M.K."/>
            <person name="Roy D.K."/>
            <person name="Haider R."/>
            <person name="Moosa M.M."/>
            <person name="Elias S.M."/>
            <person name="Hasan A.M."/>
            <person name="Jahan S."/>
            <person name="Shafiuddin M."/>
            <person name="Mahmood N."/>
            <person name="Shommy N.S."/>
        </authorList>
    </citation>
    <scope>NUCLEOTIDE SEQUENCE [LARGE SCALE GENOMIC DNA]</scope>
    <source>
        <strain evidence="2">cv. O-4</strain>
    </source>
</reference>